<evidence type="ECO:0000256" key="4">
    <source>
        <dbReference type="SAM" id="Phobius"/>
    </source>
</evidence>
<keyword evidence="4" id="KW-0812">Transmembrane</keyword>
<reference evidence="7" key="1">
    <citation type="submission" date="2016-11" db="UniProtKB">
        <authorList>
            <consortium name="WormBaseParasite"/>
        </authorList>
    </citation>
    <scope>IDENTIFICATION</scope>
</reference>
<keyword evidence="3" id="KW-0378">Hydrolase</keyword>
<dbReference type="WBParaSite" id="L893_g14026.t1">
    <property type="protein sequence ID" value="L893_g14026.t1"/>
    <property type="gene ID" value="L893_g14026"/>
</dbReference>
<feature type="transmembrane region" description="Helical" evidence="4">
    <location>
        <begin position="131"/>
        <end position="152"/>
    </location>
</feature>
<dbReference type="GO" id="GO:0004301">
    <property type="term" value="F:epoxide hydrolase activity"/>
    <property type="evidence" value="ECO:0007669"/>
    <property type="project" value="TreeGrafter"/>
</dbReference>
<keyword evidence="6" id="KW-1185">Reference proteome</keyword>
<proteinExistence type="inferred from homology"/>
<protein>
    <submittedName>
        <fullName evidence="7">EHN domain-containing protein</fullName>
    </submittedName>
</protein>
<keyword evidence="4" id="KW-0472">Membrane</keyword>
<dbReference type="SUPFAM" id="SSF53474">
    <property type="entry name" value="alpha/beta-Hydrolases"/>
    <property type="match status" value="1"/>
</dbReference>
<dbReference type="Gene3D" id="3.40.50.1820">
    <property type="entry name" value="alpha/beta hydrolase"/>
    <property type="match status" value="1"/>
</dbReference>
<dbReference type="PANTHER" id="PTHR21661">
    <property type="entry name" value="EPOXIDE HYDROLASE 1-RELATED"/>
    <property type="match status" value="1"/>
</dbReference>
<dbReference type="Proteomes" id="UP000095287">
    <property type="component" value="Unplaced"/>
</dbReference>
<feature type="domain" description="Epoxide hydrolase N-terminal" evidence="5">
    <location>
        <begin position="200"/>
        <end position="309"/>
    </location>
</feature>
<sequence length="325" mass="37258">MVASGGLPSSRTLHVNDLRLDDFVLGGRRQFYPLLMEGWRNATQWASNVPINRLPQLDDFVSRDGHQFDPLLMEGWKNATQWASNVPINRLFTLLPQPLFGLHLLFTGARRAESHRSMRPPTTLSPKTMGALAKLVLAAAVVVAAVNIHFYFQNANRKLDIPTDGYFGAGKKHPDNTAIKAFKINVPETTLQKHPDNTAIKAFNINVPETTLQDLKRRLEQSRLGHQTLEDVNSFEYGFNSKYLLEVKDYWLKKYDWRKHEAILNSFPQFTTEIEGLNIHFLRVEPPKTYKKVYPLLMVHGWPGNVFEFYKILPMLTDPNKSSRC</sequence>
<evidence type="ECO:0000259" key="5">
    <source>
        <dbReference type="Pfam" id="PF06441"/>
    </source>
</evidence>
<dbReference type="AlphaFoldDB" id="A0A1I7Y971"/>
<evidence type="ECO:0000313" key="6">
    <source>
        <dbReference type="Proteomes" id="UP000095287"/>
    </source>
</evidence>
<evidence type="ECO:0000256" key="2">
    <source>
        <dbReference type="ARBA" id="ARBA00022797"/>
    </source>
</evidence>
<name>A0A1I7Y971_9BILA</name>
<dbReference type="Pfam" id="PF06441">
    <property type="entry name" value="EHN"/>
    <property type="match status" value="1"/>
</dbReference>
<dbReference type="GO" id="GO:0097176">
    <property type="term" value="P:epoxide metabolic process"/>
    <property type="evidence" value="ECO:0007669"/>
    <property type="project" value="TreeGrafter"/>
</dbReference>
<dbReference type="InterPro" id="IPR010497">
    <property type="entry name" value="Epoxide_hydro_N"/>
</dbReference>
<evidence type="ECO:0000256" key="3">
    <source>
        <dbReference type="ARBA" id="ARBA00022801"/>
    </source>
</evidence>
<keyword evidence="4" id="KW-1133">Transmembrane helix</keyword>
<comment type="similarity">
    <text evidence="1">Belongs to the peptidase S33 family.</text>
</comment>
<dbReference type="PANTHER" id="PTHR21661:SF35">
    <property type="entry name" value="EPOXIDE HYDROLASE"/>
    <property type="match status" value="1"/>
</dbReference>
<dbReference type="InterPro" id="IPR029058">
    <property type="entry name" value="AB_hydrolase_fold"/>
</dbReference>
<evidence type="ECO:0000313" key="7">
    <source>
        <dbReference type="WBParaSite" id="L893_g14026.t1"/>
    </source>
</evidence>
<accession>A0A1I7Y971</accession>
<organism evidence="6 7">
    <name type="scientific">Steinernema glaseri</name>
    <dbReference type="NCBI Taxonomy" id="37863"/>
    <lineage>
        <taxon>Eukaryota</taxon>
        <taxon>Metazoa</taxon>
        <taxon>Ecdysozoa</taxon>
        <taxon>Nematoda</taxon>
        <taxon>Chromadorea</taxon>
        <taxon>Rhabditida</taxon>
        <taxon>Tylenchina</taxon>
        <taxon>Panagrolaimomorpha</taxon>
        <taxon>Strongyloidoidea</taxon>
        <taxon>Steinernematidae</taxon>
        <taxon>Steinernema</taxon>
    </lineage>
</organism>
<evidence type="ECO:0000256" key="1">
    <source>
        <dbReference type="ARBA" id="ARBA00010088"/>
    </source>
</evidence>
<keyword evidence="2" id="KW-0058">Aromatic hydrocarbons catabolism</keyword>